<dbReference type="AlphaFoldDB" id="A0A9W6IB86"/>
<evidence type="ECO:0000256" key="1">
    <source>
        <dbReference type="ARBA" id="ARBA00008512"/>
    </source>
</evidence>
<keyword evidence="2" id="KW-0430">Lectin</keyword>
<dbReference type="GO" id="GO:0030246">
    <property type="term" value="F:carbohydrate binding"/>
    <property type="evidence" value="ECO:0007669"/>
    <property type="project" value="UniProtKB-KW"/>
</dbReference>
<proteinExistence type="inferred from homology"/>
<dbReference type="RefSeq" id="WP_271223689.1">
    <property type="nucleotide sequence ID" value="NZ_BAAAVD010000004.1"/>
</dbReference>
<comment type="similarity">
    <text evidence="1">Belongs to the bacterial lectin family.</text>
</comment>
<reference evidence="6" key="2">
    <citation type="submission" date="2023-01" db="EMBL/GenBank/DDBJ databases">
        <authorList>
            <person name="Sun Q."/>
            <person name="Evtushenko L."/>
        </authorList>
    </citation>
    <scope>NUCLEOTIDE SEQUENCE</scope>
    <source>
        <strain evidence="6">VKM Ac-2007</strain>
    </source>
</reference>
<keyword evidence="3" id="KW-0677">Repeat</keyword>
<dbReference type="InterPro" id="IPR053726">
    <property type="entry name" value="Bacterial_Lectin_Domain_sf"/>
</dbReference>
<dbReference type="Proteomes" id="UP001143474">
    <property type="component" value="Unassembled WGS sequence"/>
</dbReference>
<evidence type="ECO:0000256" key="3">
    <source>
        <dbReference type="ARBA" id="ARBA00022737"/>
    </source>
</evidence>
<evidence type="ECO:0000256" key="4">
    <source>
        <dbReference type="SAM" id="MobiDB-lite"/>
    </source>
</evidence>
<dbReference type="EMBL" id="BSEV01000055">
    <property type="protein sequence ID" value="GLK15480.1"/>
    <property type="molecule type" value="Genomic_DNA"/>
</dbReference>
<evidence type="ECO:0000256" key="2">
    <source>
        <dbReference type="ARBA" id="ARBA00022734"/>
    </source>
</evidence>
<accession>A0A9W6IB86</accession>
<evidence type="ECO:0000313" key="7">
    <source>
        <dbReference type="Proteomes" id="UP001143474"/>
    </source>
</evidence>
<evidence type="ECO:0000313" key="6">
    <source>
        <dbReference type="EMBL" id="GLK15480.1"/>
    </source>
</evidence>
<feature type="domain" description="OAA-family lectin sugar binding" evidence="5">
    <location>
        <begin position="2"/>
        <end position="83"/>
    </location>
</feature>
<comment type="caution">
    <text evidence="6">The sequence shown here is derived from an EMBL/GenBank/DDBJ whole genome shotgun (WGS) entry which is preliminary data.</text>
</comment>
<dbReference type="Pfam" id="PF17882">
    <property type="entry name" value="SBD"/>
    <property type="match status" value="1"/>
</dbReference>
<dbReference type="Gene3D" id="2.40.128.450">
    <property type="match status" value="1"/>
</dbReference>
<keyword evidence="7" id="KW-1185">Reference proteome</keyword>
<feature type="compositionally biased region" description="Polar residues" evidence="4">
    <location>
        <begin position="42"/>
        <end position="53"/>
    </location>
</feature>
<evidence type="ECO:0000259" key="5">
    <source>
        <dbReference type="Pfam" id="PF17882"/>
    </source>
</evidence>
<gene>
    <name evidence="6" type="ORF">GCM10017600_88930</name>
</gene>
<reference evidence="6" key="1">
    <citation type="journal article" date="2014" name="Int. J. Syst. Evol. Microbiol.">
        <title>Complete genome sequence of Corynebacterium casei LMG S-19264T (=DSM 44701T), isolated from a smear-ripened cheese.</title>
        <authorList>
            <consortium name="US DOE Joint Genome Institute (JGI-PGF)"/>
            <person name="Walter F."/>
            <person name="Albersmeier A."/>
            <person name="Kalinowski J."/>
            <person name="Ruckert C."/>
        </authorList>
    </citation>
    <scope>NUCLEOTIDE SEQUENCE</scope>
    <source>
        <strain evidence="6">VKM Ac-2007</strain>
    </source>
</reference>
<organism evidence="6 7">
    <name type="scientific">Streptosporangium carneum</name>
    <dbReference type="NCBI Taxonomy" id="47481"/>
    <lineage>
        <taxon>Bacteria</taxon>
        <taxon>Bacillati</taxon>
        <taxon>Actinomycetota</taxon>
        <taxon>Actinomycetes</taxon>
        <taxon>Streptosporangiales</taxon>
        <taxon>Streptosporangiaceae</taxon>
        <taxon>Streptosporangium</taxon>
    </lineage>
</organism>
<dbReference type="InterPro" id="IPR040964">
    <property type="entry name" value="SBD"/>
</dbReference>
<name>A0A9W6IB86_9ACTN</name>
<feature type="region of interest" description="Disordered" evidence="4">
    <location>
        <begin position="32"/>
        <end position="53"/>
    </location>
</feature>
<sequence>MARYDTEIHTGGGEWQQDNPLTLSIANRDQVVPNDDRPAEGTTVTWSSDHAGNGSVTFFDGGTRFEGTARFPGEGPVGYRGRLAD</sequence>
<protein>
    <recommendedName>
        <fullName evidence="5">OAA-family lectin sugar binding domain-containing protein</fullName>
    </recommendedName>
</protein>